<proteinExistence type="predicted"/>
<dbReference type="GeneID" id="28988038"/>
<dbReference type="AlphaFoldDB" id="A0A0J0XNI9"/>
<sequence>MAVARAPAQTSVRSGWWPRHGFVPNTPLAAVRGNRPIASVTLRGLSAMSQSLAAEAASDVGAGDRSYGL</sequence>
<gene>
    <name evidence="1" type="ORF">CC85DRAFT_81094</name>
</gene>
<protein>
    <submittedName>
        <fullName evidence="1">Uncharacterized protein</fullName>
    </submittedName>
</protein>
<name>A0A0J0XNI9_9TREE</name>
<dbReference type="EMBL" id="KQ087203">
    <property type="protein sequence ID" value="KLT42643.1"/>
    <property type="molecule type" value="Genomic_DNA"/>
</dbReference>
<accession>A0A0J0XNI9</accession>
<dbReference type="RefSeq" id="XP_018279134.1">
    <property type="nucleotide sequence ID" value="XM_018427435.1"/>
</dbReference>
<dbReference type="Proteomes" id="UP000053611">
    <property type="component" value="Unassembled WGS sequence"/>
</dbReference>
<keyword evidence="2" id="KW-1185">Reference proteome</keyword>
<evidence type="ECO:0000313" key="2">
    <source>
        <dbReference type="Proteomes" id="UP000053611"/>
    </source>
</evidence>
<evidence type="ECO:0000313" key="1">
    <source>
        <dbReference type="EMBL" id="KLT42643.1"/>
    </source>
</evidence>
<reference evidence="1 2" key="1">
    <citation type="submission" date="2015-03" db="EMBL/GenBank/DDBJ databases">
        <title>Genomics and transcriptomics of the oil-accumulating basidiomycete yeast T. oleaginosus allow insights into substrate utilization and the diverse evolutionary trajectories of mating systems in fungi.</title>
        <authorList>
            <consortium name="DOE Joint Genome Institute"/>
            <person name="Kourist R."/>
            <person name="Kracht O."/>
            <person name="Bracharz F."/>
            <person name="Lipzen A."/>
            <person name="Nolan M."/>
            <person name="Ohm R."/>
            <person name="Grigoriev I."/>
            <person name="Sun S."/>
            <person name="Heitman J."/>
            <person name="Bruck T."/>
            <person name="Nowrousian M."/>
        </authorList>
    </citation>
    <scope>NUCLEOTIDE SEQUENCE [LARGE SCALE GENOMIC DNA]</scope>
    <source>
        <strain evidence="1 2">IBC0246</strain>
    </source>
</reference>
<organism evidence="1 2">
    <name type="scientific">Cutaneotrichosporon oleaginosum</name>
    <dbReference type="NCBI Taxonomy" id="879819"/>
    <lineage>
        <taxon>Eukaryota</taxon>
        <taxon>Fungi</taxon>
        <taxon>Dikarya</taxon>
        <taxon>Basidiomycota</taxon>
        <taxon>Agaricomycotina</taxon>
        <taxon>Tremellomycetes</taxon>
        <taxon>Trichosporonales</taxon>
        <taxon>Trichosporonaceae</taxon>
        <taxon>Cutaneotrichosporon</taxon>
    </lineage>
</organism>